<feature type="region of interest" description="Disordered" evidence="8">
    <location>
        <begin position="38"/>
        <end position="59"/>
    </location>
</feature>
<dbReference type="InterPro" id="IPR001750">
    <property type="entry name" value="ND/Mrp_TM"/>
</dbReference>
<name>A0A8J2U0L9_9MICO</name>
<evidence type="ECO:0000256" key="4">
    <source>
        <dbReference type="ARBA" id="ARBA00022989"/>
    </source>
</evidence>
<proteinExistence type="predicted"/>
<feature type="transmembrane region" description="Helical" evidence="9">
    <location>
        <begin position="389"/>
        <end position="412"/>
    </location>
</feature>
<keyword evidence="5" id="KW-0560">Oxidoreductase</keyword>
<accession>A0A8J2U0L9</accession>
<comment type="caution">
    <text evidence="11">The sequence shown here is derived from an EMBL/GenBank/DDBJ whole genome shotgun (WGS) entry which is preliminary data.</text>
</comment>
<dbReference type="Pfam" id="PF00361">
    <property type="entry name" value="Proton_antipo_M"/>
    <property type="match status" value="1"/>
</dbReference>
<evidence type="ECO:0000256" key="8">
    <source>
        <dbReference type="SAM" id="MobiDB-lite"/>
    </source>
</evidence>
<feature type="transmembrane region" description="Helical" evidence="9">
    <location>
        <begin position="163"/>
        <end position="180"/>
    </location>
</feature>
<keyword evidence="4 9" id="KW-1133">Transmembrane helix</keyword>
<dbReference type="GO" id="GO:0042773">
    <property type="term" value="P:ATP synthesis coupled electron transport"/>
    <property type="evidence" value="ECO:0007669"/>
    <property type="project" value="InterPro"/>
</dbReference>
<protein>
    <recommendedName>
        <fullName evidence="10">NADH:quinone oxidoreductase/Mrp antiporter transmembrane domain-containing protein</fullName>
    </recommendedName>
</protein>
<feature type="transmembrane region" description="Helical" evidence="9">
    <location>
        <begin position="140"/>
        <end position="157"/>
    </location>
</feature>
<dbReference type="PANTHER" id="PTHR42682">
    <property type="entry name" value="HYDROGENASE-4 COMPONENT F"/>
    <property type="match status" value="1"/>
</dbReference>
<dbReference type="AlphaFoldDB" id="A0A8J2U0L9"/>
<dbReference type="GO" id="GO:0005886">
    <property type="term" value="C:plasma membrane"/>
    <property type="evidence" value="ECO:0007669"/>
    <property type="project" value="UniProtKB-SubCell"/>
</dbReference>
<evidence type="ECO:0000313" key="11">
    <source>
        <dbReference type="EMBL" id="GGA24555.1"/>
    </source>
</evidence>
<feature type="transmembrane region" description="Helical" evidence="9">
    <location>
        <begin position="234"/>
        <end position="256"/>
    </location>
</feature>
<organism evidence="11 12">
    <name type="scientific">Sediminivirga luteola</name>
    <dbReference type="NCBI Taxonomy" id="1774748"/>
    <lineage>
        <taxon>Bacteria</taxon>
        <taxon>Bacillati</taxon>
        <taxon>Actinomycetota</taxon>
        <taxon>Actinomycetes</taxon>
        <taxon>Micrococcales</taxon>
        <taxon>Brevibacteriaceae</taxon>
        <taxon>Sediminivirga</taxon>
    </lineage>
</organism>
<evidence type="ECO:0000256" key="2">
    <source>
        <dbReference type="ARBA" id="ARBA00022475"/>
    </source>
</evidence>
<evidence type="ECO:0000259" key="10">
    <source>
        <dbReference type="Pfam" id="PF00361"/>
    </source>
</evidence>
<feature type="transmembrane region" description="Helical" evidence="9">
    <location>
        <begin position="326"/>
        <end position="345"/>
    </location>
</feature>
<feature type="transmembrane region" description="Helical" evidence="9">
    <location>
        <begin position="599"/>
        <end position="619"/>
    </location>
</feature>
<dbReference type="RefSeq" id="WP_188551661.1">
    <property type="nucleotide sequence ID" value="NZ_BMFY01000015.1"/>
</dbReference>
<keyword evidence="3 7" id="KW-0812">Transmembrane</keyword>
<feature type="transmembrane region" description="Helical" evidence="9">
    <location>
        <begin position="436"/>
        <end position="456"/>
    </location>
</feature>
<evidence type="ECO:0000256" key="7">
    <source>
        <dbReference type="RuleBase" id="RU000320"/>
    </source>
</evidence>
<feature type="transmembrane region" description="Helical" evidence="9">
    <location>
        <begin position="351"/>
        <end position="377"/>
    </location>
</feature>
<evidence type="ECO:0000256" key="6">
    <source>
        <dbReference type="ARBA" id="ARBA00023136"/>
    </source>
</evidence>
<dbReference type="InterPro" id="IPR052175">
    <property type="entry name" value="ComplexI-like_HydComp"/>
</dbReference>
<evidence type="ECO:0000313" key="12">
    <source>
        <dbReference type="Proteomes" id="UP000616114"/>
    </source>
</evidence>
<comment type="subcellular location">
    <subcellularLocation>
        <location evidence="1">Cell membrane</location>
        <topology evidence="1">Multi-pass membrane protein</topology>
    </subcellularLocation>
    <subcellularLocation>
        <location evidence="7">Membrane</location>
        <topology evidence="7">Multi-pass membrane protein</topology>
    </subcellularLocation>
</comment>
<dbReference type="InterPro" id="IPR003918">
    <property type="entry name" value="NADH_UbQ_OxRdtase"/>
</dbReference>
<evidence type="ECO:0000256" key="3">
    <source>
        <dbReference type="ARBA" id="ARBA00022692"/>
    </source>
</evidence>
<evidence type="ECO:0000256" key="9">
    <source>
        <dbReference type="SAM" id="Phobius"/>
    </source>
</evidence>
<keyword evidence="6 9" id="KW-0472">Membrane</keyword>
<feature type="transmembrane region" description="Helical" evidence="9">
    <location>
        <begin position="109"/>
        <end position="128"/>
    </location>
</feature>
<feature type="transmembrane region" description="Helical" evidence="9">
    <location>
        <begin position="268"/>
        <end position="286"/>
    </location>
</feature>
<evidence type="ECO:0000256" key="5">
    <source>
        <dbReference type="ARBA" id="ARBA00023002"/>
    </source>
</evidence>
<dbReference type="GO" id="GO:0008137">
    <property type="term" value="F:NADH dehydrogenase (ubiquinone) activity"/>
    <property type="evidence" value="ECO:0007669"/>
    <property type="project" value="InterPro"/>
</dbReference>
<feature type="transmembrane region" description="Helical" evidence="9">
    <location>
        <begin position="192"/>
        <end position="214"/>
    </location>
</feature>
<evidence type="ECO:0000256" key="1">
    <source>
        <dbReference type="ARBA" id="ARBA00004651"/>
    </source>
</evidence>
<sequence>MIWILVFGLPLTVAAVIGACALLRMESLAAAGRAARLTPAPGGPAPDGGPAESRPRDDGAEPLPELLSRLLCRFGWLATVPAGVAALAGPAELSRVDWMVLGTSVQMDALARPLLGMTAVLYGLALAFIPRSGVDRGPALTAFLLLCFAGNAGVFLAADIVTFYLSFTVMSFTGYLLVVHSRSRESRRAGRIYLVMTVLGECAVLAGLLLVARTGITVLAEAPAAVADSPHRDAIIALLLIGFGVKAGTVPLHVWLPLAHPAAPTPASAVLSGAMVKAGLAGWLRFLPLGESEPLTGWGTAFMVLALAGGFLAVPVGLLQDNPKVILAYSSISQMGFLAALVGAALAVPELAGACIVAATVYAVHHGLAKGALFLGVQAWDRERLPRAVVVLGLVMAGLSVIGAPLTGGYVAKYGAKEAVGDATVPAAGGLELTEVLPWVGLGSTLLLARFAVVLWRRDRRREPAPALRGAAWACLALFTAVPVALVAAARPAFTMPGWTDPAALWGQSWPLLLGALLAVAAAALARRRELEDNRLAHPRGDTVPPGDLIAVEERAAAALLRLLRRGMTAARGVAGDVRERVAAAPSPLAGIGRVQERLGAWTGSGVLLLLVLAAAAWWTTTRGGG</sequence>
<keyword evidence="12" id="KW-1185">Reference proteome</keyword>
<feature type="transmembrane region" description="Helical" evidence="9">
    <location>
        <begin position="468"/>
        <end position="489"/>
    </location>
</feature>
<feature type="transmembrane region" description="Helical" evidence="9">
    <location>
        <begin position="509"/>
        <end position="526"/>
    </location>
</feature>
<feature type="transmembrane region" description="Helical" evidence="9">
    <location>
        <begin position="298"/>
        <end position="319"/>
    </location>
</feature>
<feature type="domain" description="NADH:quinone oxidoreductase/Mrp antiporter transmembrane" evidence="10">
    <location>
        <begin position="157"/>
        <end position="383"/>
    </location>
</feature>
<gene>
    <name evidence="11" type="ORF">GCM10011333_29490</name>
</gene>
<dbReference type="PRINTS" id="PR01437">
    <property type="entry name" value="NUOXDRDTASE4"/>
</dbReference>
<keyword evidence="2" id="KW-1003">Cell membrane</keyword>
<dbReference type="PANTHER" id="PTHR42682:SF3">
    <property type="entry name" value="FORMATE HYDROGENLYASE SUBUNIT 3-RELATED"/>
    <property type="match status" value="1"/>
</dbReference>
<dbReference type="GO" id="GO:0016491">
    <property type="term" value="F:oxidoreductase activity"/>
    <property type="evidence" value="ECO:0007669"/>
    <property type="project" value="UniProtKB-KW"/>
</dbReference>
<reference evidence="11" key="1">
    <citation type="journal article" date="2014" name="Int. J. Syst. Evol. Microbiol.">
        <title>Complete genome sequence of Corynebacterium casei LMG S-19264T (=DSM 44701T), isolated from a smear-ripened cheese.</title>
        <authorList>
            <consortium name="US DOE Joint Genome Institute (JGI-PGF)"/>
            <person name="Walter F."/>
            <person name="Albersmeier A."/>
            <person name="Kalinowski J."/>
            <person name="Ruckert C."/>
        </authorList>
    </citation>
    <scope>NUCLEOTIDE SEQUENCE</scope>
    <source>
        <strain evidence="11">CGMCC 1.12785</strain>
    </source>
</reference>
<dbReference type="Proteomes" id="UP000616114">
    <property type="component" value="Unassembled WGS sequence"/>
</dbReference>
<reference evidence="11" key="2">
    <citation type="submission" date="2020-09" db="EMBL/GenBank/DDBJ databases">
        <authorList>
            <person name="Sun Q."/>
            <person name="Zhou Y."/>
        </authorList>
    </citation>
    <scope>NUCLEOTIDE SEQUENCE</scope>
    <source>
        <strain evidence="11">CGMCC 1.12785</strain>
    </source>
</reference>
<dbReference type="EMBL" id="BMFY01000015">
    <property type="protein sequence ID" value="GGA24555.1"/>
    <property type="molecule type" value="Genomic_DNA"/>
</dbReference>